<evidence type="ECO:0000313" key="2">
    <source>
        <dbReference type="Proteomes" id="UP000016960"/>
    </source>
</evidence>
<evidence type="ECO:0000313" key="1">
    <source>
        <dbReference type="EMBL" id="ERN41714.1"/>
    </source>
</evidence>
<dbReference type="EMBL" id="ASSJ01000041">
    <property type="protein sequence ID" value="ERN41714.1"/>
    <property type="molecule type" value="Genomic_DNA"/>
</dbReference>
<reference evidence="1 2" key="1">
    <citation type="submission" date="2013-05" db="EMBL/GenBank/DDBJ databases">
        <title>Draft genome sequence of Rubidibacter lacunae KORDI 51-2.</title>
        <authorList>
            <person name="Choi D.H."/>
            <person name="Noh J.H."/>
            <person name="Kwon K.-K."/>
            <person name="Lee J.-H."/>
            <person name="Ryu J.-Y."/>
        </authorList>
    </citation>
    <scope>NUCLEOTIDE SEQUENCE [LARGE SCALE GENOMIC DNA]</scope>
    <source>
        <strain evidence="1 2">KORDI 51-2</strain>
    </source>
</reference>
<dbReference type="AlphaFoldDB" id="U5DMA3"/>
<gene>
    <name evidence="1" type="ORF">KR51_00015590</name>
</gene>
<sequence length="44" mass="5130">MVEGVVIEVEGLLHWHLLRVARQVVVDLGWLHIFLCQNRVASFF</sequence>
<proteinExistence type="predicted"/>
<accession>U5DMA3</accession>
<organism evidence="1 2">
    <name type="scientific">Rubidibacter lacunae KORDI 51-2</name>
    <dbReference type="NCBI Taxonomy" id="582515"/>
    <lineage>
        <taxon>Bacteria</taxon>
        <taxon>Bacillati</taxon>
        <taxon>Cyanobacteriota</taxon>
        <taxon>Cyanophyceae</taxon>
        <taxon>Oscillatoriophycideae</taxon>
        <taxon>Chroococcales</taxon>
        <taxon>Aphanothecaceae</taxon>
        <taxon>Rubidibacter</taxon>
    </lineage>
</organism>
<comment type="caution">
    <text evidence="1">The sequence shown here is derived from an EMBL/GenBank/DDBJ whole genome shotgun (WGS) entry which is preliminary data.</text>
</comment>
<name>U5DMA3_9CHRO</name>
<dbReference type="InParanoid" id="U5DMA3"/>
<dbReference type="Proteomes" id="UP000016960">
    <property type="component" value="Unassembled WGS sequence"/>
</dbReference>
<keyword evidence="2" id="KW-1185">Reference proteome</keyword>
<protein>
    <submittedName>
        <fullName evidence="1">Uncharacterized protein</fullName>
    </submittedName>
</protein>